<dbReference type="InterPro" id="IPR006094">
    <property type="entry name" value="Oxid_FAD_bind_N"/>
</dbReference>
<reference evidence="5" key="1">
    <citation type="journal article" date="2020" name="Stud. Mycol.">
        <title>101 Dothideomycetes genomes: a test case for predicting lifestyles and emergence of pathogens.</title>
        <authorList>
            <person name="Haridas S."/>
            <person name="Albert R."/>
            <person name="Binder M."/>
            <person name="Bloem J."/>
            <person name="Labutti K."/>
            <person name="Salamov A."/>
            <person name="Andreopoulos B."/>
            <person name="Baker S."/>
            <person name="Barry K."/>
            <person name="Bills G."/>
            <person name="Bluhm B."/>
            <person name="Cannon C."/>
            <person name="Castanera R."/>
            <person name="Culley D."/>
            <person name="Daum C."/>
            <person name="Ezra D."/>
            <person name="Gonzalez J."/>
            <person name="Henrissat B."/>
            <person name="Kuo A."/>
            <person name="Liang C."/>
            <person name="Lipzen A."/>
            <person name="Lutzoni F."/>
            <person name="Magnuson J."/>
            <person name="Mondo S."/>
            <person name="Nolan M."/>
            <person name="Ohm R."/>
            <person name="Pangilinan J."/>
            <person name="Park H.-J."/>
            <person name="Ramirez L."/>
            <person name="Alfaro M."/>
            <person name="Sun H."/>
            <person name="Tritt A."/>
            <person name="Yoshinaga Y."/>
            <person name="Zwiers L.-H."/>
            <person name="Turgeon B."/>
            <person name="Goodwin S."/>
            <person name="Spatafora J."/>
            <person name="Crous P."/>
            <person name="Grigoriev I."/>
        </authorList>
    </citation>
    <scope>NUCLEOTIDE SEQUENCE</scope>
    <source>
        <strain evidence="5">CBS 109.77</strain>
    </source>
</reference>
<dbReference type="EMBL" id="MU001758">
    <property type="protein sequence ID" value="KAF2799801.1"/>
    <property type="molecule type" value="Genomic_DNA"/>
</dbReference>
<dbReference type="InterPro" id="IPR050432">
    <property type="entry name" value="FAD-linked_Oxidoreductases_BP"/>
</dbReference>
<keyword evidence="3" id="KW-0732">Signal</keyword>
<proteinExistence type="inferred from homology"/>
<gene>
    <name evidence="5" type="ORF">K505DRAFT_370746</name>
</gene>
<dbReference type="PANTHER" id="PTHR13878">
    <property type="entry name" value="GULONOLACTONE OXIDASE"/>
    <property type="match status" value="1"/>
</dbReference>
<evidence type="ECO:0000313" key="5">
    <source>
        <dbReference type="EMBL" id="KAF2799801.1"/>
    </source>
</evidence>
<organism evidence="5 6">
    <name type="scientific">Melanomma pulvis-pyrius CBS 109.77</name>
    <dbReference type="NCBI Taxonomy" id="1314802"/>
    <lineage>
        <taxon>Eukaryota</taxon>
        <taxon>Fungi</taxon>
        <taxon>Dikarya</taxon>
        <taxon>Ascomycota</taxon>
        <taxon>Pezizomycotina</taxon>
        <taxon>Dothideomycetes</taxon>
        <taxon>Pleosporomycetidae</taxon>
        <taxon>Pleosporales</taxon>
        <taxon>Melanommataceae</taxon>
        <taxon>Melanomma</taxon>
    </lineage>
</organism>
<feature type="chain" id="PRO_5025628031" evidence="3">
    <location>
        <begin position="26"/>
        <end position="667"/>
    </location>
</feature>
<comment type="similarity">
    <text evidence="1">Belongs to the oxygen-dependent FAD-linked oxidoreductase family.</text>
</comment>
<name>A0A6A6XT88_9PLEO</name>
<dbReference type="AlphaFoldDB" id="A0A6A6XT88"/>
<evidence type="ECO:0000256" key="1">
    <source>
        <dbReference type="ARBA" id="ARBA00005466"/>
    </source>
</evidence>
<dbReference type="Pfam" id="PF01565">
    <property type="entry name" value="FAD_binding_4"/>
    <property type="match status" value="1"/>
</dbReference>
<accession>A0A6A6XT88</accession>
<evidence type="ECO:0000256" key="3">
    <source>
        <dbReference type="SAM" id="SignalP"/>
    </source>
</evidence>
<keyword evidence="6" id="KW-1185">Reference proteome</keyword>
<protein>
    <submittedName>
        <fullName evidence="5">FAD binding domain-containing protein</fullName>
    </submittedName>
</protein>
<feature type="domain" description="FAD-binding PCMH-type" evidence="4">
    <location>
        <begin position="201"/>
        <end position="380"/>
    </location>
</feature>
<dbReference type="Gene3D" id="3.30.465.10">
    <property type="match status" value="2"/>
</dbReference>
<keyword evidence="2" id="KW-0560">Oxidoreductase</keyword>
<dbReference type="GO" id="GO:0016491">
    <property type="term" value="F:oxidoreductase activity"/>
    <property type="evidence" value="ECO:0007669"/>
    <property type="project" value="UniProtKB-KW"/>
</dbReference>
<evidence type="ECO:0000313" key="6">
    <source>
        <dbReference type="Proteomes" id="UP000799757"/>
    </source>
</evidence>
<evidence type="ECO:0000256" key="2">
    <source>
        <dbReference type="ARBA" id="ARBA00023002"/>
    </source>
</evidence>
<dbReference type="InterPro" id="IPR012951">
    <property type="entry name" value="BBE"/>
</dbReference>
<dbReference type="InterPro" id="IPR036318">
    <property type="entry name" value="FAD-bd_PCMH-like_sf"/>
</dbReference>
<dbReference type="InterPro" id="IPR016166">
    <property type="entry name" value="FAD-bd_PCMH"/>
</dbReference>
<dbReference type="PANTHER" id="PTHR13878:SF91">
    <property type="entry name" value="FAD BINDING DOMAIN PROTEIN (AFU_ORTHOLOGUE AFUA_6G12070)-RELATED"/>
    <property type="match status" value="1"/>
</dbReference>
<dbReference type="InterPro" id="IPR016169">
    <property type="entry name" value="FAD-bd_PCMH_sub2"/>
</dbReference>
<evidence type="ECO:0000259" key="4">
    <source>
        <dbReference type="PROSITE" id="PS51387"/>
    </source>
</evidence>
<dbReference type="PROSITE" id="PS51387">
    <property type="entry name" value="FAD_PCMH"/>
    <property type="match status" value="1"/>
</dbReference>
<dbReference type="SUPFAM" id="SSF56176">
    <property type="entry name" value="FAD-binding/transporter-associated domain-like"/>
    <property type="match status" value="1"/>
</dbReference>
<sequence>MVFSKLSISQLATFILSLSIAVVKAQDSEPSVTASIEPAATVVPTDSSAGVPLFAAEAVQLTDPVITELVNDDNEQISDYAYLFAFDNSSAIAPATRSRRVRRAAKCKTYPGDLLWPSKLIWGIFDLLLGGALEPIIPIASPCYKNSVYNNYDATKCAAITAAWGVEKTHYEDPGSVFYPTYEGKTCLQGTDPTALGNCTQGGYSLYSVKATNVAQIQLAVNFARTLNLRLVVKNTGHDYNGRSTGKDALSIWTHNLKDIKYVANYKSPSYSGPAMKIGAGVQGFELYEAADKYGVSALSGICPSVGVAGGYSTGGGHSPLMQLYGMGADQVVALEVVTAAGFFVTATPEINADLYWALLGGGGGTFGIITSAVVKVHPKVAVTTSVFNFTTSATVSNETFWKGAKAFWDEMPTYNKAKTYSYFFISLTNGVYAFEMFPFFATQKTVAEYEALVKPFFTKLTELNIPYKISTQHFDTYYPAYKATFGTINYRVGGYTSIPGNRILPAANWEDATLSAKTFDAVKHAVDNSLRIGLYHQAPANPAKIINSVNPAFRNEASMLIAINPVPATATPAQLAAGSLHLTDVVLGPLRDLTPNGGSYANEADIAEPNWQQAFWGSNYARLLQIKKQWDPTDLFYVHHGVGSETWVVDDGDRGVQTQDGRLCRA</sequence>
<dbReference type="Proteomes" id="UP000799757">
    <property type="component" value="Unassembled WGS sequence"/>
</dbReference>
<dbReference type="Pfam" id="PF08031">
    <property type="entry name" value="BBE"/>
    <property type="match status" value="1"/>
</dbReference>
<dbReference type="GO" id="GO:0071949">
    <property type="term" value="F:FAD binding"/>
    <property type="evidence" value="ECO:0007669"/>
    <property type="project" value="InterPro"/>
</dbReference>
<dbReference type="OrthoDB" id="9983560at2759"/>
<feature type="signal peptide" evidence="3">
    <location>
        <begin position="1"/>
        <end position="25"/>
    </location>
</feature>